<dbReference type="SUPFAM" id="SSF50129">
    <property type="entry name" value="GroES-like"/>
    <property type="match status" value="1"/>
</dbReference>
<proteinExistence type="inferred from homology"/>
<dbReference type="Gene3D" id="3.40.50.720">
    <property type="entry name" value="NAD(P)-binding Rossmann-like Domain"/>
    <property type="match status" value="1"/>
</dbReference>
<dbReference type="PANTHER" id="PTHR43161">
    <property type="entry name" value="SORBITOL DEHYDROGENASE"/>
    <property type="match status" value="1"/>
</dbReference>
<keyword evidence="5" id="KW-0560">Oxidoreductase</keyword>
<evidence type="ECO:0000313" key="8">
    <source>
        <dbReference type="EMBL" id="SDK81965.1"/>
    </source>
</evidence>
<gene>
    <name evidence="8" type="ORF">SAMN04488026_105512</name>
</gene>
<name>A0A1G9F137_9RHOB</name>
<evidence type="ECO:0000256" key="2">
    <source>
        <dbReference type="ARBA" id="ARBA00008072"/>
    </source>
</evidence>
<feature type="domain" description="Enoyl reductase (ER)" evidence="7">
    <location>
        <begin position="10"/>
        <end position="343"/>
    </location>
</feature>
<dbReference type="GO" id="GO:0016616">
    <property type="term" value="F:oxidoreductase activity, acting on the CH-OH group of donors, NAD or NADP as acceptor"/>
    <property type="evidence" value="ECO:0007669"/>
    <property type="project" value="UniProtKB-ARBA"/>
</dbReference>
<dbReference type="InterPro" id="IPR011032">
    <property type="entry name" value="GroES-like_sf"/>
</dbReference>
<dbReference type="OrthoDB" id="5295340at2"/>
<dbReference type="InterPro" id="IPR020843">
    <property type="entry name" value="ER"/>
</dbReference>
<evidence type="ECO:0000259" key="7">
    <source>
        <dbReference type="SMART" id="SM00829"/>
    </source>
</evidence>
<keyword evidence="9" id="KW-1185">Reference proteome</keyword>
<evidence type="ECO:0000313" key="9">
    <source>
        <dbReference type="Proteomes" id="UP000199382"/>
    </source>
</evidence>
<reference evidence="8 9" key="1">
    <citation type="submission" date="2016-10" db="EMBL/GenBank/DDBJ databases">
        <authorList>
            <person name="de Groot N.N."/>
        </authorList>
    </citation>
    <scope>NUCLEOTIDE SEQUENCE [LARGE SCALE GENOMIC DNA]</scope>
    <source>
        <strain evidence="8 9">DSM 25294</strain>
    </source>
</reference>
<dbReference type="CDD" id="cd08232">
    <property type="entry name" value="idonate-5-DH"/>
    <property type="match status" value="1"/>
</dbReference>
<evidence type="ECO:0000256" key="1">
    <source>
        <dbReference type="ARBA" id="ARBA00001947"/>
    </source>
</evidence>
<dbReference type="SMART" id="SM00829">
    <property type="entry name" value="PKS_ER"/>
    <property type="match status" value="1"/>
</dbReference>
<dbReference type="STRING" id="571298.SAMN04488026_105512"/>
<comment type="cofactor">
    <cofactor evidence="1 6">
        <name>Zn(2+)</name>
        <dbReference type="ChEBI" id="CHEBI:29105"/>
    </cofactor>
</comment>
<organism evidence="8 9">
    <name type="scientific">Aliiruegeria lutimaris</name>
    <dbReference type="NCBI Taxonomy" id="571298"/>
    <lineage>
        <taxon>Bacteria</taxon>
        <taxon>Pseudomonadati</taxon>
        <taxon>Pseudomonadota</taxon>
        <taxon>Alphaproteobacteria</taxon>
        <taxon>Rhodobacterales</taxon>
        <taxon>Roseobacteraceae</taxon>
        <taxon>Aliiruegeria</taxon>
    </lineage>
</organism>
<dbReference type="SUPFAM" id="SSF51735">
    <property type="entry name" value="NAD(P)-binding Rossmann-fold domains"/>
    <property type="match status" value="1"/>
</dbReference>
<dbReference type="InterPro" id="IPR013149">
    <property type="entry name" value="ADH-like_C"/>
</dbReference>
<protein>
    <submittedName>
        <fullName evidence="8">L-idonate 5-dehydrogenase</fullName>
    </submittedName>
</protein>
<accession>A0A1G9F137</accession>
<dbReference type="InterPro" id="IPR002328">
    <property type="entry name" value="ADH_Zn_CS"/>
</dbReference>
<keyword evidence="4 6" id="KW-0862">Zinc</keyword>
<evidence type="ECO:0000256" key="5">
    <source>
        <dbReference type="ARBA" id="ARBA00023002"/>
    </source>
</evidence>
<dbReference type="RefSeq" id="WP_093161466.1">
    <property type="nucleotide sequence ID" value="NZ_FNEK01000055.1"/>
</dbReference>
<dbReference type="Gene3D" id="3.90.180.10">
    <property type="entry name" value="Medium-chain alcohol dehydrogenases, catalytic domain"/>
    <property type="match status" value="1"/>
</dbReference>
<dbReference type="Pfam" id="PF00107">
    <property type="entry name" value="ADH_zinc_N"/>
    <property type="match status" value="1"/>
</dbReference>
<evidence type="ECO:0000256" key="3">
    <source>
        <dbReference type="ARBA" id="ARBA00022723"/>
    </source>
</evidence>
<dbReference type="PROSITE" id="PS00059">
    <property type="entry name" value="ADH_ZINC"/>
    <property type="match status" value="1"/>
</dbReference>
<keyword evidence="3 6" id="KW-0479">Metal-binding</keyword>
<comment type="similarity">
    <text evidence="2 6">Belongs to the zinc-containing alcohol dehydrogenase family.</text>
</comment>
<dbReference type="GO" id="GO:0008270">
    <property type="term" value="F:zinc ion binding"/>
    <property type="evidence" value="ECO:0007669"/>
    <property type="project" value="InterPro"/>
</dbReference>
<evidence type="ECO:0000256" key="6">
    <source>
        <dbReference type="RuleBase" id="RU361277"/>
    </source>
</evidence>
<sequence length="348" mass="36560">MKTRVCRLHGQEDLRIEEIPVEGPATGEVLVAVGAGGICGSDQHYYSQGGIGVIRVREPIILGHEAAGTVIELGEGVEGLAVGDRVAMNPSHPCGTCKYCQQGMFNHCLEMRFKGSALRMPHEQGLFRDRIAVSAAQCHKVGDGITIGEAACSEPLSVCVHARSKAGDLKGKSVLVAGSGPIGVLCAALAAEAGASEIVVTDLQDVPLAVAAQMGATETINVATNGDRMKEFSAEKGHFDVCFECTAAEPAIRSAIDALHPCGILVQVGVSGDLPLPINFIVSKEIEIRGTHRFHPEFAEAVALINSRAIDLRPMITHTFPLEDAKQAIELASDRTAAVKVQLGFAGA</sequence>
<dbReference type="Proteomes" id="UP000199382">
    <property type="component" value="Unassembled WGS sequence"/>
</dbReference>
<evidence type="ECO:0000256" key="4">
    <source>
        <dbReference type="ARBA" id="ARBA00022833"/>
    </source>
</evidence>
<dbReference type="InterPro" id="IPR036291">
    <property type="entry name" value="NAD(P)-bd_dom_sf"/>
</dbReference>
<dbReference type="PANTHER" id="PTHR43161:SF9">
    <property type="entry name" value="SORBITOL DEHYDROGENASE"/>
    <property type="match status" value="1"/>
</dbReference>
<dbReference type="AlphaFoldDB" id="A0A1G9F137"/>
<dbReference type="Pfam" id="PF08240">
    <property type="entry name" value="ADH_N"/>
    <property type="match status" value="1"/>
</dbReference>
<dbReference type="InterPro" id="IPR013154">
    <property type="entry name" value="ADH-like_N"/>
</dbReference>
<dbReference type="EMBL" id="FNEK01000055">
    <property type="protein sequence ID" value="SDK81965.1"/>
    <property type="molecule type" value="Genomic_DNA"/>
</dbReference>